<dbReference type="CDD" id="cd00160">
    <property type="entry name" value="RhoGEF"/>
    <property type="match status" value="1"/>
</dbReference>
<sequence length="478" mass="57126">MSNSLNGISKPKFKNNNNFLIEKQKKLIPQISKLKLQNPNESLPEEVDTTHLKCKKDKIIEELYKTEYSYLKHLKILLSKMDKELFDKNNKNCLEIESEELKKLFLNLRWIYQVNALFFNTLTEKIVNWDENSKIGDFFMEYIPYLKMYQDYFRNFDVSQKHIIQILQKSKKFVKWELEKRKKYGHDLCSLLIMPIQRLPRYELFLKGLVNITLQKHHDFEDLTKSFKMILEVNKKLNESIKNELNQKIMLELQNRLSSSKLENIVVPHRTFIQQGSFTKMKGKTMERRNFYLFSDVLITEAIVFGSGLIDDVLYLKETIIEDLPKQNKVENAFLIISKENSFIAAFDEYKMKKYVYYKMKKTVSQLKKKIKSFYIKNNKNTTEKKKSKTKNNIRNSPVWIPDCCAMECASCRMKFTMIKRRHHCRECGLCVCQKCSSHTALLPYRNKTRKVRVCDRCFFKIVEEQEKIEIKKKKKKI</sequence>
<dbReference type="GO" id="GO:0005085">
    <property type="term" value="F:guanyl-nucleotide exchange factor activity"/>
    <property type="evidence" value="ECO:0007669"/>
    <property type="project" value="UniProtKB-KW"/>
</dbReference>
<feature type="domain" description="FYVE-type" evidence="9">
    <location>
        <begin position="408"/>
        <end position="463"/>
    </location>
</feature>
<comment type="subcellular location">
    <subcellularLocation>
        <location evidence="1">Cytoplasm</location>
    </subcellularLocation>
</comment>
<dbReference type="Gene3D" id="1.20.900.10">
    <property type="entry name" value="Dbl homology (DH) domain"/>
    <property type="match status" value="1"/>
</dbReference>
<dbReference type="SUPFAM" id="SSF50729">
    <property type="entry name" value="PH domain-like"/>
    <property type="match status" value="1"/>
</dbReference>
<dbReference type="InterPro" id="IPR035899">
    <property type="entry name" value="DBL_dom_sf"/>
</dbReference>
<keyword evidence="4" id="KW-0479">Metal-binding</keyword>
<dbReference type="InterPro" id="IPR000219">
    <property type="entry name" value="DH_dom"/>
</dbReference>
<evidence type="ECO:0000256" key="1">
    <source>
        <dbReference type="ARBA" id="ARBA00004496"/>
    </source>
</evidence>
<keyword evidence="2" id="KW-0963">Cytoplasm</keyword>
<dbReference type="PROSITE" id="PS50010">
    <property type="entry name" value="DH_2"/>
    <property type="match status" value="1"/>
</dbReference>
<accession>A0AAV8A6Z5</accession>
<proteinExistence type="predicted"/>
<dbReference type="PANTHER" id="PTHR12673">
    <property type="entry name" value="FACIOGENITAL DYSPLASIA PROTEIN"/>
    <property type="match status" value="1"/>
</dbReference>
<dbReference type="AlphaFoldDB" id="A0AAV8A6Z5"/>
<evidence type="ECO:0000256" key="7">
    <source>
        <dbReference type="PROSITE-ProRule" id="PRU00091"/>
    </source>
</evidence>
<keyword evidence="3" id="KW-0344">Guanine-nucleotide releasing factor</keyword>
<dbReference type="Pfam" id="PF01363">
    <property type="entry name" value="FYVE"/>
    <property type="match status" value="1"/>
</dbReference>
<dbReference type="SUPFAM" id="SSF57903">
    <property type="entry name" value="FYVE/PHD zinc finger"/>
    <property type="match status" value="1"/>
</dbReference>
<feature type="domain" description="DH" evidence="8">
    <location>
        <begin position="55"/>
        <end position="240"/>
    </location>
</feature>
<dbReference type="SMART" id="SM00325">
    <property type="entry name" value="RhoGEF"/>
    <property type="match status" value="1"/>
</dbReference>
<dbReference type="InterPro" id="IPR011993">
    <property type="entry name" value="PH-like_dom_sf"/>
</dbReference>
<evidence type="ECO:0000256" key="2">
    <source>
        <dbReference type="ARBA" id="ARBA00022490"/>
    </source>
</evidence>
<dbReference type="Gene3D" id="3.30.40.10">
    <property type="entry name" value="Zinc/RING finger domain, C3HC4 (zinc finger)"/>
    <property type="match status" value="1"/>
</dbReference>
<organism evidence="10 11">
    <name type="scientific">Anaeramoeba flamelloides</name>
    <dbReference type="NCBI Taxonomy" id="1746091"/>
    <lineage>
        <taxon>Eukaryota</taxon>
        <taxon>Metamonada</taxon>
        <taxon>Anaeramoebidae</taxon>
        <taxon>Anaeramoeba</taxon>
    </lineage>
</organism>
<evidence type="ECO:0000256" key="3">
    <source>
        <dbReference type="ARBA" id="ARBA00022658"/>
    </source>
</evidence>
<dbReference type="Pfam" id="PF00621">
    <property type="entry name" value="RhoGEF"/>
    <property type="match status" value="1"/>
</dbReference>
<keyword evidence="5 7" id="KW-0863">Zinc-finger</keyword>
<dbReference type="SUPFAM" id="SSF48065">
    <property type="entry name" value="DBL homology domain (DH-domain)"/>
    <property type="match status" value="1"/>
</dbReference>
<dbReference type="PROSITE" id="PS50178">
    <property type="entry name" value="ZF_FYVE"/>
    <property type="match status" value="1"/>
</dbReference>
<reference evidence="10" key="1">
    <citation type="submission" date="2022-08" db="EMBL/GenBank/DDBJ databases">
        <title>Novel sulphate-reducing endosymbionts in the free-living metamonad Anaeramoeba.</title>
        <authorList>
            <person name="Jerlstrom-Hultqvist J."/>
            <person name="Cepicka I."/>
            <person name="Gallot-Lavallee L."/>
            <person name="Salas-Leiva D."/>
            <person name="Curtis B.A."/>
            <person name="Zahonova K."/>
            <person name="Pipaliya S."/>
            <person name="Dacks J."/>
            <person name="Roger A.J."/>
        </authorList>
    </citation>
    <scope>NUCLEOTIDE SEQUENCE</scope>
    <source>
        <strain evidence="10">Busselton2</strain>
    </source>
</reference>
<dbReference type="InterPro" id="IPR013083">
    <property type="entry name" value="Znf_RING/FYVE/PHD"/>
</dbReference>
<dbReference type="SMART" id="SM00064">
    <property type="entry name" value="FYVE"/>
    <property type="match status" value="1"/>
</dbReference>
<evidence type="ECO:0000259" key="8">
    <source>
        <dbReference type="PROSITE" id="PS50010"/>
    </source>
</evidence>
<dbReference type="GO" id="GO:0005737">
    <property type="term" value="C:cytoplasm"/>
    <property type="evidence" value="ECO:0007669"/>
    <property type="project" value="UniProtKB-SubCell"/>
</dbReference>
<dbReference type="InterPro" id="IPR017455">
    <property type="entry name" value="Znf_FYVE-rel"/>
</dbReference>
<evidence type="ECO:0000259" key="9">
    <source>
        <dbReference type="PROSITE" id="PS50178"/>
    </source>
</evidence>
<evidence type="ECO:0000256" key="6">
    <source>
        <dbReference type="ARBA" id="ARBA00022833"/>
    </source>
</evidence>
<gene>
    <name evidence="10" type="ORF">M0812_00232</name>
</gene>
<dbReference type="EMBL" id="JANTQA010000015">
    <property type="protein sequence ID" value="KAJ3447760.1"/>
    <property type="molecule type" value="Genomic_DNA"/>
</dbReference>
<dbReference type="GO" id="GO:0008270">
    <property type="term" value="F:zinc ion binding"/>
    <property type="evidence" value="ECO:0007669"/>
    <property type="project" value="UniProtKB-KW"/>
</dbReference>
<evidence type="ECO:0000256" key="5">
    <source>
        <dbReference type="ARBA" id="ARBA00022771"/>
    </source>
</evidence>
<protein>
    <submittedName>
        <fullName evidence="10">Faciogenital dysplasia protein</fullName>
    </submittedName>
</protein>
<evidence type="ECO:0000313" key="11">
    <source>
        <dbReference type="Proteomes" id="UP001146793"/>
    </source>
</evidence>
<dbReference type="InterPro" id="IPR000306">
    <property type="entry name" value="Znf_FYVE"/>
</dbReference>
<dbReference type="PANTHER" id="PTHR12673:SF159">
    <property type="entry name" value="LD03170P"/>
    <property type="match status" value="1"/>
</dbReference>
<name>A0AAV8A6Z5_9EUKA</name>
<dbReference type="InterPro" id="IPR011011">
    <property type="entry name" value="Znf_FYVE_PHD"/>
</dbReference>
<comment type="caution">
    <text evidence="10">The sequence shown here is derived from an EMBL/GenBank/DDBJ whole genome shotgun (WGS) entry which is preliminary data.</text>
</comment>
<evidence type="ECO:0000313" key="10">
    <source>
        <dbReference type="EMBL" id="KAJ3447760.1"/>
    </source>
</evidence>
<evidence type="ECO:0000256" key="4">
    <source>
        <dbReference type="ARBA" id="ARBA00022723"/>
    </source>
</evidence>
<dbReference type="InterPro" id="IPR051092">
    <property type="entry name" value="FYVE_RhoGEF_PH"/>
</dbReference>
<dbReference type="Gene3D" id="2.30.29.30">
    <property type="entry name" value="Pleckstrin-homology domain (PH domain)/Phosphotyrosine-binding domain (PTB)"/>
    <property type="match status" value="1"/>
</dbReference>
<dbReference type="Proteomes" id="UP001146793">
    <property type="component" value="Unassembled WGS sequence"/>
</dbReference>
<keyword evidence="6" id="KW-0862">Zinc</keyword>